<sequence>MTMSENTEQQRKVIADAVVSMDGYTSTGPEDDMSWAMEHISSEQSEIMYEGIWRGVSTAVVGRVNWEGFTSVWPGLTSDPNSSARTRDLGNWLATVEKVVISTTLQQSDLDKTEWTNARVSRDLEAEVRALKAAPGRDILVLNSASIIQALLKADLIDELHMTVVPATLGAGVRLLPDGLSSKWRLSHAAAIPATGAVALCYRRP</sequence>
<evidence type="ECO:0000313" key="3">
    <source>
        <dbReference type="Proteomes" id="UP000248544"/>
    </source>
</evidence>
<dbReference type="AlphaFoldDB" id="A0A2W2EKF9"/>
<dbReference type="PANTHER" id="PTHR38011">
    <property type="entry name" value="DIHYDROFOLATE REDUCTASE FAMILY PROTEIN (AFU_ORTHOLOGUE AFUA_8G06820)"/>
    <property type="match status" value="1"/>
</dbReference>
<dbReference type="GO" id="GO:0008703">
    <property type="term" value="F:5-amino-6-(5-phosphoribosylamino)uracil reductase activity"/>
    <property type="evidence" value="ECO:0007669"/>
    <property type="project" value="InterPro"/>
</dbReference>
<protein>
    <submittedName>
        <fullName evidence="2">Deaminase</fullName>
    </submittedName>
</protein>
<evidence type="ECO:0000259" key="1">
    <source>
        <dbReference type="Pfam" id="PF01872"/>
    </source>
</evidence>
<dbReference type="EMBL" id="POUA01000705">
    <property type="protein sequence ID" value="PZG17225.1"/>
    <property type="molecule type" value="Genomic_DNA"/>
</dbReference>
<dbReference type="SUPFAM" id="SSF53597">
    <property type="entry name" value="Dihydrofolate reductase-like"/>
    <property type="match status" value="1"/>
</dbReference>
<gene>
    <name evidence="2" type="ORF">C1I98_38735</name>
</gene>
<keyword evidence="3" id="KW-1185">Reference proteome</keyword>
<dbReference type="Proteomes" id="UP000248544">
    <property type="component" value="Unassembled WGS sequence"/>
</dbReference>
<feature type="domain" description="Bacterial bifunctional deaminase-reductase C-terminal" evidence="1">
    <location>
        <begin position="11"/>
        <end position="192"/>
    </location>
</feature>
<organism evidence="2 3">
    <name type="scientific">Spongiactinospora gelatinilytica</name>
    <dbReference type="NCBI Taxonomy" id="2666298"/>
    <lineage>
        <taxon>Bacteria</taxon>
        <taxon>Bacillati</taxon>
        <taxon>Actinomycetota</taxon>
        <taxon>Actinomycetes</taxon>
        <taxon>Streptosporangiales</taxon>
        <taxon>Streptosporangiaceae</taxon>
        <taxon>Spongiactinospora</taxon>
    </lineage>
</organism>
<reference evidence="2 3" key="1">
    <citation type="submission" date="2018-01" db="EMBL/GenBank/DDBJ databases">
        <title>Draft genome sequence of Sphaerisporangium sp. 7K107.</title>
        <authorList>
            <person name="Sahin N."/>
            <person name="Saygin H."/>
            <person name="Ay H."/>
        </authorList>
    </citation>
    <scope>NUCLEOTIDE SEQUENCE [LARGE SCALE GENOMIC DNA]</scope>
    <source>
        <strain evidence="2 3">7K107</strain>
    </source>
</reference>
<dbReference type="Pfam" id="PF01872">
    <property type="entry name" value="RibD_C"/>
    <property type="match status" value="1"/>
</dbReference>
<evidence type="ECO:0000313" key="2">
    <source>
        <dbReference type="EMBL" id="PZG17225.1"/>
    </source>
</evidence>
<dbReference type="Gene3D" id="3.40.430.10">
    <property type="entry name" value="Dihydrofolate Reductase, subunit A"/>
    <property type="match status" value="1"/>
</dbReference>
<dbReference type="InterPro" id="IPR002734">
    <property type="entry name" value="RibDG_C"/>
</dbReference>
<comment type="caution">
    <text evidence="2">The sequence shown here is derived from an EMBL/GenBank/DDBJ whole genome shotgun (WGS) entry which is preliminary data.</text>
</comment>
<dbReference type="InterPro" id="IPR024072">
    <property type="entry name" value="DHFR-like_dom_sf"/>
</dbReference>
<dbReference type="PANTHER" id="PTHR38011:SF11">
    <property type="entry name" value="2,5-DIAMINO-6-RIBOSYLAMINO-4(3H)-PYRIMIDINONE 5'-PHOSPHATE REDUCTASE"/>
    <property type="match status" value="1"/>
</dbReference>
<accession>A0A2W2EKF9</accession>
<name>A0A2W2EKF9_9ACTN</name>
<proteinExistence type="predicted"/>
<dbReference type="GO" id="GO:0009231">
    <property type="term" value="P:riboflavin biosynthetic process"/>
    <property type="evidence" value="ECO:0007669"/>
    <property type="project" value="InterPro"/>
</dbReference>
<dbReference type="InterPro" id="IPR050765">
    <property type="entry name" value="Riboflavin_Biosynth_HTPR"/>
</dbReference>